<feature type="region of interest" description="Disordered" evidence="9">
    <location>
        <begin position="170"/>
        <end position="189"/>
    </location>
</feature>
<feature type="compositionally biased region" description="Basic and acidic residues" evidence="9">
    <location>
        <begin position="481"/>
        <end position="557"/>
    </location>
</feature>
<organism evidence="11 12">
    <name type="scientific">Anaeramoeba flamelloides</name>
    <dbReference type="NCBI Taxonomy" id="1746091"/>
    <lineage>
        <taxon>Eukaryota</taxon>
        <taxon>Metamonada</taxon>
        <taxon>Anaeramoebidae</taxon>
        <taxon>Anaeramoeba</taxon>
    </lineage>
</organism>
<dbReference type="Gene3D" id="2.130.10.10">
    <property type="entry name" value="YVTN repeat-like/Quinoprotein amine dehydrogenase"/>
    <property type="match status" value="3"/>
</dbReference>
<dbReference type="SUPFAM" id="SSF50978">
    <property type="entry name" value="WD40 repeat-like"/>
    <property type="match status" value="1"/>
</dbReference>
<feature type="compositionally biased region" description="Basic residues" evidence="9">
    <location>
        <begin position="125"/>
        <end position="150"/>
    </location>
</feature>
<keyword evidence="5" id="KW-0156">Chromatin regulator</keyword>
<feature type="region of interest" description="Disordered" evidence="9">
    <location>
        <begin position="276"/>
        <end position="316"/>
    </location>
</feature>
<keyword evidence="8" id="KW-0175">Coiled coil</keyword>
<name>A0ABQ8Y0S7_9EUKA</name>
<keyword evidence="4" id="KW-0677">Repeat</keyword>
<dbReference type="EMBL" id="JAOAOG010000233">
    <property type="protein sequence ID" value="KAJ6238366.1"/>
    <property type="molecule type" value="Genomic_DNA"/>
</dbReference>
<evidence type="ECO:0000313" key="11">
    <source>
        <dbReference type="EMBL" id="KAJ6238366.1"/>
    </source>
</evidence>
<proteinExistence type="inferred from homology"/>
<evidence type="ECO:0000256" key="7">
    <source>
        <dbReference type="PROSITE-ProRule" id="PRU00221"/>
    </source>
</evidence>
<dbReference type="InterPro" id="IPR036322">
    <property type="entry name" value="WD40_repeat_dom_sf"/>
</dbReference>
<dbReference type="InterPro" id="IPR019775">
    <property type="entry name" value="WD40_repeat_CS"/>
</dbReference>
<accession>A0ABQ8Y0S7</accession>
<evidence type="ECO:0000256" key="8">
    <source>
        <dbReference type="SAM" id="Coils"/>
    </source>
</evidence>
<comment type="similarity">
    <text evidence="2">Belongs to the WD repeat HIR1 family.</text>
</comment>
<feature type="region of interest" description="Disordered" evidence="9">
    <location>
        <begin position="215"/>
        <end position="248"/>
    </location>
</feature>
<dbReference type="Pfam" id="PF24105">
    <property type="entry name" value="Beta-prop_CAF1B_HIR1"/>
    <property type="match status" value="1"/>
</dbReference>
<evidence type="ECO:0000256" key="1">
    <source>
        <dbReference type="ARBA" id="ARBA00004123"/>
    </source>
</evidence>
<comment type="subcellular location">
    <subcellularLocation>
        <location evidence="1">Nucleus</location>
    </subcellularLocation>
</comment>
<keyword evidence="3 7" id="KW-0853">WD repeat</keyword>
<feature type="repeat" description="WD" evidence="7">
    <location>
        <begin position="634"/>
        <end position="675"/>
    </location>
</feature>
<feature type="compositionally biased region" description="Acidic residues" evidence="9">
    <location>
        <begin position="290"/>
        <end position="313"/>
    </location>
</feature>
<dbReference type="PANTHER" id="PTHR13831">
    <property type="entry name" value="MEMBER OF THE HIR1 FAMILY OF WD-REPEAT PROTEINS"/>
    <property type="match status" value="1"/>
</dbReference>
<feature type="region of interest" description="Disordered" evidence="9">
    <location>
        <begin position="954"/>
        <end position="1029"/>
    </location>
</feature>
<feature type="compositionally biased region" description="Basic and acidic residues" evidence="9">
    <location>
        <begin position="76"/>
        <end position="120"/>
    </location>
</feature>
<evidence type="ECO:0000256" key="6">
    <source>
        <dbReference type="ARBA" id="ARBA00023242"/>
    </source>
</evidence>
<feature type="compositionally biased region" description="Basic and acidic residues" evidence="9">
    <location>
        <begin position="1000"/>
        <end position="1017"/>
    </location>
</feature>
<sequence length="1245" mass="145395">MLIYVPHWLSDELGSIHSFALHPSGLRLAISTENGVIKIYYLKYLRDRVAILKTRQETSSEESGGDTQSELETNNETDREDTNSRNESKESCESSDQKNNKKSKENSENIESKKETEKPQTNKTPTRKKKEKKKVHNKVIKNRKSPKKSPQKSFVRRQSLIHPINLDSLVDTENGLGSNEKANHKNQPNDIQIITLKDKKNEKDLQKELEKIETFFGEEKEKENEKEKEKENENEIKTEKQKVKENAIEPEKEIELQIDPEKQIVIEKEIEIEIEKENEKEKEKEKEESNESSDSDYEETTLTEEDETEEEENFERPEHVLLSEWVAHKGDINVLNFSPDGKYLASGSDDKIVNVWKLISADLEKKIDDRQKKLRNVQLQKEKYQNEYSHFYKLIEKYQMEEQESAINMFRNFSETIDFSQIFIIDHKSSMGKVNKNENFEELIKNTNTNKNILTTDKNGNPNKELKTINNKEITMYQKTESSKVKEKENENENENENEKEKEKVEKIEIEKESSETEKQKSKEKETETEKEKEKEKEKVEKIEIEKESSPTKKENRITNPKIHSILQNILKNNLSKKILAKVSDQYELQHTRWCKRNMTTLKKKSATSKHQNDEEFASILTSPVEQWERHARLAAHSGDVQGLSWSPDSEHLASCSVDNSVLVWDVHKTDGERVLLASHHHKNVVKGITWSPCAKLIATQDPNCVIIQSIEDGKIINKIKKPLRHSRDLSIFSRISFSPDSRFLVIPKCMRRRRFVAVISTLWGSKKKIQFDYVNGHTAPINVISFSPNFYKELNDPDEDEDEDEDGNGNGNGNEKKSQEVDSLDDVLQCFATGSQNGDIALWMINKRSPIGIVSGLFPHGVHDIQWSKNGKIICASSSDGTIALLILNKEDDFGSNFQLLTKEEVISHKKKCKKSFISKRNIPSKLFYPLNKLKTKNGKWIKQKYENNEITITSNKKENKDKENKKKNSKEKEREKGKKGKDKVKGRDKDKKKHKKKEKDNTPLSKKEEDKLKKWLREKHKKKTEKKNKLKMEIEMEMEKKYHLIDENKKTIENLKKQINSDQNKQLIKPQIKEFTFETTSLKGNNIQVKCTNLFNKNNNQNKKEAKIVIQIEKQKINKIVNHYVTWLSGNCEFIVIVFNSSLIYINEIDTGIKYTIATKFFNKIHLLGENFLILFLESNIINLYDIRNKKRIFKSKLPRGYTYQEISRIWNQNIEVSLLMNDNLVFNYCHQLKEWVLDTKII</sequence>
<dbReference type="InterPro" id="IPR001680">
    <property type="entry name" value="WD40_rpt"/>
</dbReference>
<dbReference type="Proteomes" id="UP001150062">
    <property type="component" value="Unassembled WGS sequence"/>
</dbReference>
<evidence type="ECO:0000256" key="9">
    <source>
        <dbReference type="SAM" id="MobiDB-lite"/>
    </source>
</evidence>
<keyword evidence="12" id="KW-1185">Reference proteome</keyword>
<feature type="compositionally biased region" description="Polar residues" evidence="9">
    <location>
        <begin position="457"/>
        <end position="473"/>
    </location>
</feature>
<evidence type="ECO:0000256" key="5">
    <source>
        <dbReference type="ARBA" id="ARBA00022853"/>
    </source>
</evidence>
<feature type="repeat" description="WD" evidence="7">
    <location>
        <begin position="325"/>
        <end position="366"/>
    </location>
</feature>
<dbReference type="PANTHER" id="PTHR13831:SF0">
    <property type="entry name" value="PROTEIN HIRA"/>
    <property type="match status" value="1"/>
</dbReference>
<dbReference type="PROSITE" id="PS00678">
    <property type="entry name" value="WD_REPEATS_1"/>
    <property type="match status" value="1"/>
</dbReference>
<feature type="compositionally biased region" description="Basic and acidic residues" evidence="9">
    <location>
        <begin position="957"/>
        <end position="978"/>
    </location>
</feature>
<evidence type="ECO:0000256" key="4">
    <source>
        <dbReference type="ARBA" id="ARBA00022737"/>
    </source>
</evidence>
<dbReference type="InterPro" id="IPR031120">
    <property type="entry name" value="HIR1-like"/>
</dbReference>
<gene>
    <name evidence="11" type="ORF">M0813_26336</name>
</gene>
<keyword evidence="6" id="KW-0539">Nucleus</keyword>
<dbReference type="SMART" id="SM00320">
    <property type="entry name" value="WD40"/>
    <property type="match status" value="6"/>
</dbReference>
<evidence type="ECO:0000256" key="3">
    <source>
        <dbReference type="ARBA" id="ARBA00022574"/>
    </source>
</evidence>
<feature type="compositionally biased region" description="Basic residues" evidence="9">
    <location>
        <begin position="1018"/>
        <end position="1029"/>
    </location>
</feature>
<reference evidence="11" key="1">
    <citation type="submission" date="2022-08" db="EMBL/GenBank/DDBJ databases">
        <title>Novel sulfate-reducing endosymbionts in the free-living metamonad Anaeramoeba.</title>
        <authorList>
            <person name="Jerlstrom-Hultqvist J."/>
            <person name="Cepicka I."/>
            <person name="Gallot-Lavallee L."/>
            <person name="Salas-Leiva D."/>
            <person name="Curtis B.A."/>
            <person name="Zahonova K."/>
            <person name="Pipaliya S."/>
            <person name="Dacks J."/>
            <person name="Roger A.J."/>
        </authorList>
    </citation>
    <scope>NUCLEOTIDE SEQUENCE</scope>
    <source>
        <strain evidence="11">Schooner1</strain>
    </source>
</reference>
<dbReference type="InterPro" id="IPR015943">
    <property type="entry name" value="WD40/YVTN_repeat-like_dom_sf"/>
</dbReference>
<dbReference type="PROSITE" id="PS50294">
    <property type="entry name" value="WD_REPEATS_REGION"/>
    <property type="match status" value="2"/>
</dbReference>
<feature type="region of interest" description="Disordered" evidence="9">
    <location>
        <begin position="795"/>
        <end position="821"/>
    </location>
</feature>
<evidence type="ECO:0000256" key="2">
    <source>
        <dbReference type="ARBA" id="ARBA00007306"/>
    </source>
</evidence>
<evidence type="ECO:0000259" key="10">
    <source>
        <dbReference type="Pfam" id="PF24105"/>
    </source>
</evidence>
<feature type="compositionally biased region" description="Acidic residues" evidence="9">
    <location>
        <begin position="797"/>
        <end position="808"/>
    </location>
</feature>
<dbReference type="PROSITE" id="PS50082">
    <property type="entry name" value="WD_REPEATS_2"/>
    <property type="match status" value="2"/>
</dbReference>
<feature type="domain" description="CAF1B/HIR1 beta-propeller" evidence="10">
    <location>
        <begin position="613"/>
        <end position="892"/>
    </location>
</feature>
<dbReference type="InterPro" id="IPR055410">
    <property type="entry name" value="Beta-prop_CAF1B_HIR1"/>
</dbReference>
<feature type="region of interest" description="Disordered" evidence="9">
    <location>
        <begin position="55"/>
        <end position="162"/>
    </location>
</feature>
<protein>
    <submittedName>
        <fullName evidence="11">Member of the hir1 family of wd-repeat protein</fullName>
    </submittedName>
</protein>
<feature type="compositionally biased region" description="Basic and acidic residues" evidence="9">
    <location>
        <begin position="276"/>
        <end position="289"/>
    </location>
</feature>
<comment type="caution">
    <text evidence="11">The sequence shown here is derived from an EMBL/GenBank/DDBJ whole genome shotgun (WGS) entry which is preliminary data.</text>
</comment>
<evidence type="ECO:0000313" key="12">
    <source>
        <dbReference type="Proteomes" id="UP001150062"/>
    </source>
</evidence>
<feature type="coiled-coil region" evidence="8">
    <location>
        <begin position="360"/>
        <end position="387"/>
    </location>
</feature>
<feature type="region of interest" description="Disordered" evidence="9">
    <location>
        <begin position="451"/>
        <end position="559"/>
    </location>
</feature>
<dbReference type="Pfam" id="PF00400">
    <property type="entry name" value="WD40"/>
    <property type="match status" value="1"/>
</dbReference>